<dbReference type="SUPFAM" id="SSF63748">
    <property type="entry name" value="Tudor/PWWP/MBT"/>
    <property type="match status" value="1"/>
</dbReference>
<name>A0AAD9LD34_9STRA</name>
<reference evidence="4" key="1">
    <citation type="submission" date="2023-08" db="EMBL/GenBank/DDBJ databases">
        <title>Reference Genome Resource for the Citrus Pathogen Phytophthora citrophthora.</title>
        <authorList>
            <person name="Moller H."/>
            <person name="Coetzee B."/>
            <person name="Rose L.J."/>
            <person name="Van Niekerk J.M."/>
        </authorList>
    </citation>
    <scope>NUCLEOTIDE SEQUENCE</scope>
    <source>
        <strain evidence="4">STE-U-9442</strain>
    </source>
</reference>
<evidence type="ECO:0000259" key="3">
    <source>
        <dbReference type="PROSITE" id="PS50004"/>
    </source>
</evidence>
<feature type="coiled-coil region" evidence="1">
    <location>
        <begin position="544"/>
        <end position="581"/>
    </location>
</feature>
<evidence type="ECO:0000313" key="4">
    <source>
        <dbReference type="EMBL" id="KAK1931911.1"/>
    </source>
</evidence>
<feature type="compositionally biased region" description="Low complexity" evidence="2">
    <location>
        <begin position="78"/>
        <end position="87"/>
    </location>
</feature>
<dbReference type="InterPro" id="IPR000008">
    <property type="entry name" value="C2_dom"/>
</dbReference>
<keyword evidence="5" id="KW-1185">Reference proteome</keyword>
<keyword evidence="1" id="KW-0175">Coiled coil</keyword>
<feature type="region of interest" description="Disordered" evidence="2">
    <location>
        <begin position="54"/>
        <end position="106"/>
    </location>
</feature>
<evidence type="ECO:0000256" key="1">
    <source>
        <dbReference type="SAM" id="Coils"/>
    </source>
</evidence>
<dbReference type="SMART" id="SM00333">
    <property type="entry name" value="TUDOR"/>
    <property type="match status" value="1"/>
</dbReference>
<evidence type="ECO:0000313" key="5">
    <source>
        <dbReference type="Proteomes" id="UP001259832"/>
    </source>
</evidence>
<dbReference type="CDD" id="cd20404">
    <property type="entry name" value="Tudor_Agenet_AtEML-like"/>
    <property type="match status" value="1"/>
</dbReference>
<feature type="region of interest" description="Disordered" evidence="2">
    <location>
        <begin position="378"/>
        <end position="408"/>
    </location>
</feature>
<organism evidence="4 5">
    <name type="scientific">Phytophthora citrophthora</name>
    <dbReference type="NCBI Taxonomy" id="4793"/>
    <lineage>
        <taxon>Eukaryota</taxon>
        <taxon>Sar</taxon>
        <taxon>Stramenopiles</taxon>
        <taxon>Oomycota</taxon>
        <taxon>Peronosporomycetes</taxon>
        <taxon>Peronosporales</taxon>
        <taxon>Peronosporaceae</taxon>
        <taxon>Phytophthora</taxon>
    </lineage>
</organism>
<protein>
    <recommendedName>
        <fullName evidence="3">C2 domain-containing protein</fullName>
    </recommendedName>
</protein>
<dbReference type="SUPFAM" id="SSF49562">
    <property type="entry name" value="C2 domain (Calcium/lipid-binding domain, CaLB)"/>
    <property type="match status" value="1"/>
</dbReference>
<evidence type="ECO:0000256" key="2">
    <source>
        <dbReference type="SAM" id="MobiDB-lite"/>
    </source>
</evidence>
<dbReference type="Proteomes" id="UP001259832">
    <property type="component" value="Unassembled WGS sequence"/>
</dbReference>
<dbReference type="Gene3D" id="2.30.30.140">
    <property type="match status" value="1"/>
</dbReference>
<dbReference type="EMBL" id="JASMQC010000031">
    <property type="protein sequence ID" value="KAK1931911.1"/>
    <property type="molecule type" value="Genomic_DNA"/>
</dbReference>
<feature type="compositionally biased region" description="Basic and acidic residues" evidence="2">
    <location>
        <begin position="67"/>
        <end position="76"/>
    </location>
</feature>
<feature type="coiled-coil region" evidence="1">
    <location>
        <begin position="767"/>
        <end position="794"/>
    </location>
</feature>
<feature type="region of interest" description="Disordered" evidence="2">
    <location>
        <begin position="430"/>
        <end position="467"/>
    </location>
</feature>
<feature type="region of interest" description="Disordered" evidence="2">
    <location>
        <begin position="497"/>
        <end position="520"/>
    </location>
</feature>
<accession>A0AAD9LD34</accession>
<feature type="region of interest" description="Disordered" evidence="2">
    <location>
        <begin position="603"/>
        <end position="640"/>
    </location>
</feature>
<dbReference type="Pfam" id="PF00168">
    <property type="entry name" value="C2"/>
    <property type="match status" value="1"/>
</dbReference>
<dbReference type="PROSITE" id="PS50004">
    <property type="entry name" value="C2"/>
    <property type="match status" value="1"/>
</dbReference>
<feature type="domain" description="C2" evidence="3">
    <location>
        <begin position="161"/>
        <end position="320"/>
    </location>
</feature>
<feature type="coiled-coil region" evidence="1">
    <location>
        <begin position="649"/>
        <end position="725"/>
    </location>
</feature>
<dbReference type="Gene3D" id="2.60.40.150">
    <property type="entry name" value="C2 domain"/>
    <property type="match status" value="1"/>
</dbReference>
<gene>
    <name evidence="4" type="ORF">P3T76_012411</name>
</gene>
<sequence>MAQERVGKRVRVYWSEEEEWFEGTVQEYDGDQGYYVVYDDGDERWEDENQPMLVEGEEEAQTQANYEELRAEREAPEMIEPPMSPESSYDDEYEQSESQQPEGKGIVVENEEPSGFEVDEPEEKVVNCCQEGNILPGSGEPDTSDGEQSVVSEMPATFDKSSVGKRPSSFTAPVPVKGLLQGRVLRATGLQTSRTLAPNAFVRVSFVESEDTSAMLRCKETLATTAIARGSINPVWSEDLLSGDNQRSNQDGAFQLELLPRIIAPATKPAWHQLPGTVLFTVFSVSSVDGSSRHGANEHIGQATIPLRSLMQELLTTSPFTTRALELRSRSGKRLGYGNVSARSLMEERTESPALIASFKFIPTYESKTRLNVPRSLSNVAKAPSKRSVRQEKALSSKPRAPAKTSSSCINRRRFEQQIAKDNRSFAKRLEWKEARRSRQSAQAKAQEKQKVTPPQYGARKHDHKAHSNVNRTKFVQQVAIENKAIGKRLQNILNSDEGARNPENFSTWAAEPKDSSNGDYMDRDKLHAQDKRWQRQVELDFMMEKAQTKYQQHHQMVEEVMELQESVSGLKTRVETLNKSVIRLEILNKKDQHVRDCLVRAAATSGSSKVSPRQPRISSKSSKSSTEDVDSPGTNRKEKELKLLYEHRDGLQEEKVKLSHELKALNQQELEIVEEIDTQQKKWEHALATQLFHRQMDKKNVLQAQKAIQEMKRRQKALELSREEEELWACYQAHQELTQLQIAIQILRDQKEPRVVTTRASRSSVCDYLTMKITKQKAKVEQLQNETENRRRDYELMLVSGGNETLRKRVQELQKLVFLCKSQAAHVKKAKRSAQRRQEQVDLDFQRRLFKEQTETDIVLKRAQKQ</sequence>
<proteinExistence type="predicted"/>
<dbReference type="InterPro" id="IPR002999">
    <property type="entry name" value="Tudor"/>
</dbReference>
<comment type="caution">
    <text evidence="4">The sequence shown here is derived from an EMBL/GenBank/DDBJ whole genome shotgun (WGS) entry which is preliminary data.</text>
</comment>
<dbReference type="AlphaFoldDB" id="A0AAD9LD34"/>
<dbReference type="InterPro" id="IPR035892">
    <property type="entry name" value="C2_domain_sf"/>
</dbReference>